<reference evidence="1" key="1">
    <citation type="submission" date="2021-01" db="EMBL/GenBank/DDBJ databases">
        <authorList>
            <consortium name="Genoscope - CEA"/>
            <person name="William W."/>
        </authorList>
    </citation>
    <scope>NUCLEOTIDE SEQUENCE</scope>
</reference>
<proteinExistence type="predicted"/>
<comment type="caution">
    <text evidence="1">The sequence shown here is derived from an EMBL/GenBank/DDBJ whole genome shotgun (WGS) entry which is preliminary data.</text>
</comment>
<evidence type="ECO:0000313" key="2">
    <source>
        <dbReference type="Proteomes" id="UP000692954"/>
    </source>
</evidence>
<organism evidence="1 2">
    <name type="scientific">Paramecium sonneborni</name>
    <dbReference type="NCBI Taxonomy" id="65129"/>
    <lineage>
        <taxon>Eukaryota</taxon>
        <taxon>Sar</taxon>
        <taxon>Alveolata</taxon>
        <taxon>Ciliophora</taxon>
        <taxon>Intramacronucleata</taxon>
        <taxon>Oligohymenophorea</taxon>
        <taxon>Peniculida</taxon>
        <taxon>Parameciidae</taxon>
        <taxon>Paramecium</taxon>
    </lineage>
</organism>
<evidence type="ECO:0000313" key="1">
    <source>
        <dbReference type="EMBL" id="CAD8096766.1"/>
    </source>
</evidence>
<gene>
    <name evidence="1" type="ORF">PSON_ATCC_30995.1.T0670058</name>
</gene>
<keyword evidence="2" id="KW-1185">Reference proteome</keyword>
<dbReference type="EMBL" id="CAJJDN010000067">
    <property type="protein sequence ID" value="CAD8096766.1"/>
    <property type="molecule type" value="Genomic_DNA"/>
</dbReference>
<accession>A0A8S1P1A9</accession>
<dbReference type="OrthoDB" id="302393at2759"/>
<dbReference type="AlphaFoldDB" id="A0A8S1P1A9"/>
<dbReference type="Proteomes" id="UP000692954">
    <property type="component" value="Unassembled WGS sequence"/>
</dbReference>
<name>A0A8S1P1A9_9CILI</name>
<sequence>MQQIKNIYQLPTSIDQNSRYFLRPKRSALPSMLEPYQDIKLNYQLPKLTHQYSQSSSEESTYKKQSASNLQKLSSHRYLSRFVRSTTIQEPILKKNQEIISSCDLKIKEHKKQLAKVQIKLQTNQAYSNYLHQELSNISNLNNNQKHENSINFYNYQEPKVQLSNQSQMLHFRLKFKRFRTNQSPLDQ</sequence>
<protein>
    <submittedName>
        <fullName evidence="1">Uncharacterized protein</fullName>
    </submittedName>
</protein>